<evidence type="ECO:0000313" key="1">
    <source>
        <dbReference type="EMBL" id="KAK1314312.1"/>
    </source>
</evidence>
<keyword evidence="2" id="KW-1185">Reference proteome</keyword>
<gene>
    <name evidence="1" type="ORF">QJS10_CPA06g01216</name>
</gene>
<dbReference type="Proteomes" id="UP001180020">
    <property type="component" value="Unassembled WGS sequence"/>
</dbReference>
<reference evidence="1" key="2">
    <citation type="submission" date="2023-06" db="EMBL/GenBank/DDBJ databases">
        <authorList>
            <person name="Ma L."/>
            <person name="Liu K.-W."/>
            <person name="Li Z."/>
            <person name="Hsiao Y.-Y."/>
            <person name="Qi Y."/>
            <person name="Fu T."/>
            <person name="Tang G."/>
            <person name="Zhang D."/>
            <person name="Sun W.-H."/>
            <person name="Liu D.-K."/>
            <person name="Li Y."/>
            <person name="Chen G.-Z."/>
            <person name="Liu X.-D."/>
            <person name="Liao X.-Y."/>
            <person name="Jiang Y.-T."/>
            <person name="Yu X."/>
            <person name="Hao Y."/>
            <person name="Huang J."/>
            <person name="Zhao X.-W."/>
            <person name="Ke S."/>
            <person name="Chen Y.-Y."/>
            <person name="Wu W.-L."/>
            <person name="Hsu J.-L."/>
            <person name="Lin Y.-F."/>
            <person name="Huang M.-D."/>
            <person name="Li C.-Y."/>
            <person name="Huang L."/>
            <person name="Wang Z.-W."/>
            <person name="Zhao X."/>
            <person name="Zhong W.-Y."/>
            <person name="Peng D.-H."/>
            <person name="Ahmad S."/>
            <person name="Lan S."/>
            <person name="Zhang J.-S."/>
            <person name="Tsai W.-C."/>
            <person name="Van De Peer Y."/>
            <person name="Liu Z.-J."/>
        </authorList>
    </citation>
    <scope>NUCLEOTIDE SEQUENCE</scope>
    <source>
        <strain evidence="1">CP</strain>
        <tissue evidence="1">Leaves</tissue>
    </source>
</reference>
<organism evidence="1 2">
    <name type="scientific">Acorus calamus</name>
    <name type="common">Sweet flag</name>
    <dbReference type="NCBI Taxonomy" id="4465"/>
    <lineage>
        <taxon>Eukaryota</taxon>
        <taxon>Viridiplantae</taxon>
        <taxon>Streptophyta</taxon>
        <taxon>Embryophyta</taxon>
        <taxon>Tracheophyta</taxon>
        <taxon>Spermatophyta</taxon>
        <taxon>Magnoliopsida</taxon>
        <taxon>Liliopsida</taxon>
        <taxon>Acoraceae</taxon>
        <taxon>Acorus</taxon>
    </lineage>
</organism>
<protein>
    <submittedName>
        <fullName evidence="1">Uncharacterized protein</fullName>
    </submittedName>
</protein>
<proteinExistence type="predicted"/>
<name>A0AAV9ELP5_ACOCL</name>
<dbReference type="EMBL" id="JAUJYO010000006">
    <property type="protein sequence ID" value="KAK1314312.1"/>
    <property type="molecule type" value="Genomic_DNA"/>
</dbReference>
<evidence type="ECO:0000313" key="2">
    <source>
        <dbReference type="Proteomes" id="UP001180020"/>
    </source>
</evidence>
<comment type="caution">
    <text evidence="1">The sequence shown here is derived from an EMBL/GenBank/DDBJ whole genome shotgun (WGS) entry which is preliminary data.</text>
</comment>
<accession>A0AAV9ELP5</accession>
<dbReference type="AlphaFoldDB" id="A0AAV9ELP5"/>
<reference evidence="1" key="1">
    <citation type="journal article" date="2023" name="Nat. Commun.">
        <title>Diploid and tetraploid genomes of Acorus and the evolution of monocots.</title>
        <authorList>
            <person name="Ma L."/>
            <person name="Liu K.W."/>
            <person name="Li Z."/>
            <person name="Hsiao Y.Y."/>
            <person name="Qi Y."/>
            <person name="Fu T."/>
            <person name="Tang G.D."/>
            <person name="Zhang D."/>
            <person name="Sun W.H."/>
            <person name="Liu D.K."/>
            <person name="Li Y."/>
            <person name="Chen G.Z."/>
            <person name="Liu X.D."/>
            <person name="Liao X.Y."/>
            <person name="Jiang Y.T."/>
            <person name="Yu X."/>
            <person name="Hao Y."/>
            <person name="Huang J."/>
            <person name="Zhao X.W."/>
            <person name="Ke S."/>
            <person name="Chen Y.Y."/>
            <person name="Wu W.L."/>
            <person name="Hsu J.L."/>
            <person name="Lin Y.F."/>
            <person name="Huang M.D."/>
            <person name="Li C.Y."/>
            <person name="Huang L."/>
            <person name="Wang Z.W."/>
            <person name="Zhao X."/>
            <person name="Zhong W.Y."/>
            <person name="Peng D.H."/>
            <person name="Ahmad S."/>
            <person name="Lan S."/>
            <person name="Zhang J.S."/>
            <person name="Tsai W.C."/>
            <person name="Van de Peer Y."/>
            <person name="Liu Z.J."/>
        </authorList>
    </citation>
    <scope>NUCLEOTIDE SEQUENCE</scope>
    <source>
        <strain evidence="1">CP</strain>
    </source>
</reference>
<sequence>MQIRTFGDGKWKADEGDLLCSTTGIPRVVRPKITATSDATLLSSKGRDIKKNPKWGILDNLDMEGPFT</sequence>